<keyword evidence="3" id="KW-1185">Reference proteome</keyword>
<dbReference type="AlphaFoldDB" id="A0A9P6CJG8"/>
<protein>
    <submittedName>
        <fullName evidence="2">Uncharacterized protein</fullName>
    </submittedName>
</protein>
<evidence type="ECO:0000256" key="1">
    <source>
        <dbReference type="SAM" id="MobiDB-lite"/>
    </source>
</evidence>
<sequence length="200" mass="22486">MTKPVADNQPCWCKCTICLTLDPWGTLQTQCTVCKHCEYNDRKLGLSWGTTWQHASYGTWNNDVSGDDFLSEGDVRDDGEISYYDDWPEEVTEPQDASVRSDFHWLAEEMGVDRGGSLFSSDSEGGGALDGWRFSIDDDISRNDSESDLSSDSEHDHIADITKDPLFYSRHDLFNGDQSDDEDESTQQDLPPVFGDHPAI</sequence>
<comment type="caution">
    <text evidence="2">The sequence shown here is derived from an EMBL/GenBank/DDBJ whole genome shotgun (WGS) entry which is preliminary data.</text>
</comment>
<reference evidence="2" key="1">
    <citation type="submission" date="2020-11" db="EMBL/GenBank/DDBJ databases">
        <authorList>
            <consortium name="DOE Joint Genome Institute"/>
            <person name="Ahrendt S."/>
            <person name="Riley R."/>
            <person name="Andreopoulos W."/>
            <person name="Labutti K."/>
            <person name="Pangilinan J."/>
            <person name="Ruiz-Duenas F.J."/>
            <person name="Barrasa J.M."/>
            <person name="Sanchez-Garcia M."/>
            <person name="Camarero S."/>
            <person name="Miyauchi S."/>
            <person name="Serrano A."/>
            <person name="Linde D."/>
            <person name="Babiker R."/>
            <person name="Drula E."/>
            <person name="Ayuso-Fernandez I."/>
            <person name="Pacheco R."/>
            <person name="Padilla G."/>
            <person name="Ferreira P."/>
            <person name="Barriuso J."/>
            <person name="Kellner H."/>
            <person name="Castanera R."/>
            <person name="Alfaro M."/>
            <person name="Ramirez L."/>
            <person name="Pisabarro A.G."/>
            <person name="Kuo A."/>
            <person name="Tritt A."/>
            <person name="Lipzen A."/>
            <person name="He G."/>
            <person name="Yan M."/>
            <person name="Ng V."/>
            <person name="Cullen D."/>
            <person name="Martin F."/>
            <person name="Rosso M.-N."/>
            <person name="Henrissat B."/>
            <person name="Hibbett D."/>
            <person name="Martinez A.T."/>
            <person name="Grigoriev I.V."/>
        </authorList>
    </citation>
    <scope>NUCLEOTIDE SEQUENCE</scope>
    <source>
        <strain evidence="2">CBS 247.69</strain>
    </source>
</reference>
<organism evidence="2 3">
    <name type="scientific">Collybia nuda</name>
    <dbReference type="NCBI Taxonomy" id="64659"/>
    <lineage>
        <taxon>Eukaryota</taxon>
        <taxon>Fungi</taxon>
        <taxon>Dikarya</taxon>
        <taxon>Basidiomycota</taxon>
        <taxon>Agaricomycotina</taxon>
        <taxon>Agaricomycetes</taxon>
        <taxon>Agaricomycetidae</taxon>
        <taxon>Agaricales</taxon>
        <taxon>Tricholomatineae</taxon>
        <taxon>Clitocybaceae</taxon>
        <taxon>Collybia</taxon>
    </lineage>
</organism>
<accession>A0A9P6CJG8</accession>
<name>A0A9P6CJG8_9AGAR</name>
<proteinExistence type="predicted"/>
<dbReference type="Proteomes" id="UP000807353">
    <property type="component" value="Unassembled WGS sequence"/>
</dbReference>
<evidence type="ECO:0000313" key="3">
    <source>
        <dbReference type="Proteomes" id="UP000807353"/>
    </source>
</evidence>
<evidence type="ECO:0000313" key="2">
    <source>
        <dbReference type="EMBL" id="KAF9464320.1"/>
    </source>
</evidence>
<gene>
    <name evidence="2" type="ORF">BDZ94DRAFT_1308101</name>
</gene>
<dbReference type="EMBL" id="MU150255">
    <property type="protein sequence ID" value="KAF9464320.1"/>
    <property type="molecule type" value="Genomic_DNA"/>
</dbReference>
<feature type="region of interest" description="Disordered" evidence="1">
    <location>
        <begin position="170"/>
        <end position="200"/>
    </location>
</feature>